<reference evidence="2" key="1">
    <citation type="journal article" date="2014" name="Front. Microbiol.">
        <title>High frequency of phylogenetically diverse reductive dehalogenase-homologous genes in deep subseafloor sedimentary metagenomes.</title>
        <authorList>
            <person name="Kawai M."/>
            <person name="Futagami T."/>
            <person name="Toyoda A."/>
            <person name="Takaki Y."/>
            <person name="Nishi S."/>
            <person name="Hori S."/>
            <person name="Arai W."/>
            <person name="Tsubouchi T."/>
            <person name="Morono Y."/>
            <person name="Uchiyama I."/>
            <person name="Ito T."/>
            <person name="Fujiyama A."/>
            <person name="Inagaki F."/>
            <person name="Takami H."/>
        </authorList>
    </citation>
    <scope>NUCLEOTIDE SEQUENCE</scope>
    <source>
        <strain evidence="2">Expedition CK06-06</strain>
    </source>
</reference>
<keyword evidence="1" id="KW-0472">Membrane</keyword>
<dbReference type="AlphaFoldDB" id="X0T6A6"/>
<accession>X0T6A6</accession>
<sequence>MSNSKQAILIVLVAGIGDLILTSKSLRAIRNGFPDADIHLLT</sequence>
<comment type="caution">
    <text evidence="2">The sequence shown here is derived from an EMBL/GenBank/DDBJ whole genome shotgun (WGS) entry which is preliminary data.</text>
</comment>
<evidence type="ECO:0000256" key="1">
    <source>
        <dbReference type="SAM" id="Phobius"/>
    </source>
</evidence>
<dbReference type="EMBL" id="BARS01003443">
    <property type="protein sequence ID" value="GAF82871.1"/>
    <property type="molecule type" value="Genomic_DNA"/>
</dbReference>
<keyword evidence="1" id="KW-0812">Transmembrane</keyword>
<keyword evidence="1" id="KW-1133">Transmembrane helix</keyword>
<gene>
    <name evidence="2" type="ORF">S01H1_06669</name>
</gene>
<feature type="transmembrane region" description="Helical" evidence="1">
    <location>
        <begin position="6"/>
        <end position="23"/>
    </location>
</feature>
<evidence type="ECO:0008006" key="3">
    <source>
        <dbReference type="Google" id="ProtNLM"/>
    </source>
</evidence>
<dbReference type="Gene3D" id="3.40.50.2000">
    <property type="entry name" value="Glycogen Phosphorylase B"/>
    <property type="match status" value="1"/>
</dbReference>
<name>X0T6A6_9ZZZZ</name>
<evidence type="ECO:0000313" key="2">
    <source>
        <dbReference type="EMBL" id="GAF82871.1"/>
    </source>
</evidence>
<feature type="non-terminal residue" evidence="2">
    <location>
        <position position="42"/>
    </location>
</feature>
<dbReference type="SUPFAM" id="SSF53756">
    <property type="entry name" value="UDP-Glycosyltransferase/glycogen phosphorylase"/>
    <property type="match status" value="1"/>
</dbReference>
<proteinExistence type="predicted"/>
<organism evidence="2">
    <name type="scientific">marine sediment metagenome</name>
    <dbReference type="NCBI Taxonomy" id="412755"/>
    <lineage>
        <taxon>unclassified sequences</taxon>
        <taxon>metagenomes</taxon>
        <taxon>ecological metagenomes</taxon>
    </lineage>
</organism>
<protein>
    <recommendedName>
        <fullName evidence="3">Glycosyltransferase family 9 protein</fullName>
    </recommendedName>
</protein>